<accession>A0A2T7PWA6</accession>
<evidence type="ECO:0000259" key="1">
    <source>
        <dbReference type="Pfam" id="PF20700"/>
    </source>
</evidence>
<evidence type="ECO:0000313" key="2">
    <source>
        <dbReference type="EMBL" id="PVD37699.1"/>
    </source>
</evidence>
<evidence type="ECO:0000313" key="3">
    <source>
        <dbReference type="Proteomes" id="UP000245119"/>
    </source>
</evidence>
<keyword evidence="3" id="KW-1185">Reference proteome</keyword>
<protein>
    <recommendedName>
        <fullName evidence="1">Mutator-like transposase domain-containing protein</fullName>
    </recommendedName>
</protein>
<reference evidence="2 3" key="1">
    <citation type="submission" date="2018-04" db="EMBL/GenBank/DDBJ databases">
        <title>The genome of golden apple snail Pomacea canaliculata provides insight into stress tolerance and invasive adaptation.</title>
        <authorList>
            <person name="Liu C."/>
            <person name="Liu B."/>
            <person name="Ren Y."/>
            <person name="Zhang Y."/>
            <person name="Wang H."/>
            <person name="Li S."/>
            <person name="Jiang F."/>
            <person name="Yin L."/>
            <person name="Zhang G."/>
            <person name="Qian W."/>
            <person name="Fan W."/>
        </authorList>
    </citation>
    <scope>NUCLEOTIDE SEQUENCE [LARGE SCALE GENOMIC DNA]</scope>
    <source>
        <strain evidence="2">SZHN2017</strain>
        <tissue evidence="2">Muscle</tissue>
    </source>
</reference>
<dbReference type="InterPro" id="IPR049012">
    <property type="entry name" value="Mutator_transp_dom"/>
</dbReference>
<proteinExistence type="predicted"/>
<name>A0A2T7PWA6_POMCA</name>
<gene>
    <name evidence="2" type="ORF">C0Q70_00299</name>
</gene>
<feature type="domain" description="Mutator-like transposase" evidence="1">
    <location>
        <begin position="63"/>
        <end position="162"/>
    </location>
</feature>
<dbReference type="Proteomes" id="UP000245119">
    <property type="component" value="Linkage Group LG1"/>
</dbReference>
<comment type="caution">
    <text evidence="2">The sequence shown here is derived from an EMBL/GenBank/DDBJ whole genome shotgun (WGS) entry which is preliminary data.</text>
</comment>
<sequence>MPKGGKRRRHHKALSEAKRLKRLCVAAGVTSDPAQGTSTAKIETSSADHAGHQGQEWFLAELNTLSECLSGLKCPRCTEPTLSFSLCDGEHCGFASKFALRCSSCPYENRCMSSPRDPASDSASDDYEVNKKMTAFNRIAGGNRDVLSTFGKVMGIPGMTSQKK</sequence>
<dbReference type="AlphaFoldDB" id="A0A2T7PWA6"/>
<organism evidence="2 3">
    <name type="scientific">Pomacea canaliculata</name>
    <name type="common">Golden apple snail</name>
    <dbReference type="NCBI Taxonomy" id="400727"/>
    <lineage>
        <taxon>Eukaryota</taxon>
        <taxon>Metazoa</taxon>
        <taxon>Spiralia</taxon>
        <taxon>Lophotrochozoa</taxon>
        <taxon>Mollusca</taxon>
        <taxon>Gastropoda</taxon>
        <taxon>Caenogastropoda</taxon>
        <taxon>Architaenioglossa</taxon>
        <taxon>Ampullarioidea</taxon>
        <taxon>Ampullariidae</taxon>
        <taxon>Pomacea</taxon>
    </lineage>
</organism>
<dbReference type="Pfam" id="PF20700">
    <property type="entry name" value="Mutator"/>
    <property type="match status" value="1"/>
</dbReference>
<dbReference type="EMBL" id="PZQS01000001">
    <property type="protein sequence ID" value="PVD37699.1"/>
    <property type="molecule type" value="Genomic_DNA"/>
</dbReference>